<accession>A0ABR9S220</accession>
<keyword evidence="3" id="KW-0804">Transcription</keyword>
<gene>
    <name evidence="6" type="ORF">IM787_07190</name>
</gene>
<dbReference type="Gene3D" id="3.30.450.40">
    <property type="match status" value="1"/>
</dbReference>
<proteinExistence type="predicted"/>
<feature type="domain" description="HTH iclR-type" evidence="4">
    <location>
        <begin position="8"/>
        <end position="70"/>
    </location>
</feature>
<dbReference type="Proteomes" id="UP000806285">
    <property type="component" value="Unassembled WGS sequence"/>
</dbReference>
<dbReference type="SUPFAM" id="SSF46785">
    <property type="entry name" value="Winged helix' DNA-binding domain"/>
    <property type="match status" value="1"/>
</dbReference>
<dbReference type="PROSITE" id="PS51078">
    <property type="entry name" value="ICLR_ED"/>
    <property type="match status" value="1"/>
</dbReference>
<keyword evidence="2" id="KW-0238">DNA-binding</keyword>
<dbReference type="InterPro" id="IPR036388">
    <property type="entry name" value="WH-like_DNA-bd_sf"/>
</dbReference>
<dbReference type="EMBL" id="JADDIV010000002">
    <property type="protein sequence ID" value="MBE7367342.1"/>
    <property type="molecule type" value="Genomic_DNA"/>
</dbReference>
<dbReference type="InterPro" id="IPR029016">
    <property type="entry name" value="GAF-like_dom_sf"/>
</dbReference>
<evidence type="ECO:0000313" key="6">
    <source>
        <dbReference type="EMBL" id="MBE7367342.1"/>
    </source>
</evidence>
<sequence>MLKERAGIQSVEVGFALLQVLGEAEGPLMLRDLARAANMSAAKAHRYLVSFQRLQLVVQDAASTRYDLGPAALKLGLASLSRLDAVKLARERVTLLMEEIGHTLALAVWGNHGPTIIHWEESPTAVTVNLRLGDVMPLLTSATGQCFAAHAPRDAITPMLKDEIARAQKQGRKDVPSTLAEARALLEEVRARGSSRVVDSVLPGIVGFCVPVFDSDGHMALGMVALGPAGVFDAAFGGAVERPLREAAAQLSSDLGHRG</sequence>
<feature type="domain" description="IclR-ED" evidence="5">
    <location>
        <begin position="71"/>
        <end position="257"/>
    </location>
</feature>
<keyword evidence="7" id="KW-1185">Reference proteome</keyword>
<keyword evidence="1" id="KW-0805">Transcription regulation</keyword>
<protein>
    <submittedName>
        <fullName evidence="6">IclR family transcriptional regulator</fullName>
    </submittedName>
</protein>
<dbReference type="InterPro" id="IPR005471">
    <property type="entry name" value="Tscrpt_reg_IclR_N"/>
</dbReference>
<evidence type="ECO:0000256" key="2">
    <source>
        <dbReference type="ARBA" id="ARBA00023125"/>
    </source>
</evidence>
<dbReference type="PROSITE" id="PS51077">
    <property type="entry name" value="HTH_ICLR"/>
    <property type="match status" value="1"/>
</dbReference>
<dbReference type="InterPro" id="IPR036390">
    <property type="entry name" value="WH_DNA-bd_sf"/>
</dbReference>
<evidence type="ECO:0000259" key="5">
    <source>
        <dbReference type="PROSITE" id="PS51078"/>
    </source>
</evidence>
<dbReference type="PANTHER" id="PTHR30136:SF8">
    <property type="entry name" value="TRANSCRIPTIONAL REGULATORY PROTEIN"/>
    <property type="match status" value="1"/>
</dbReference>
<evidence type="ECO:0000256" key="1">
    <source>
        <dbReference type="ARBA" id="ARBA00023015"/>
    </source>
</evidence>
<dbReference type="SMART" id="SM00346">
    <property type="entry name" value="HTH_ICLR"/>
    <property type="match status" value="1"/>
</dbReference>
<organism evidence="6 7">
    <name type="scientific">Ramlibacter pallidus</name>
    <dbReference type="NCBI Taxonomy" id="2780087"/>
    <lineage>
        <taxon>Bacteria</taxon>
        <taxon>Pseudomonadati</taxon>
        <taxon>Pseudomonadota</taxon>
        <taxon>Betaproteobacteria</taxon>
        <taxon>Burkholderiales</taxon>
        <taxon>Comamonadaceae</taxon>
        <taxon>Ramlibacter</taxon>
    </lineage>
</organism>
<evidence type="ECO:0000313" key="7">
    <source>
        <dbReference type="Proteomes" id="UP000806285"/>
    </source>
</evidence>
<evidence type="ECO:0000259" key="4">
    <source>
        <dbReference type="PROSITE" id="PS51077"/>
    </source>
</evidence>
<dbReference type="InterPro" id="IPR050707">
    <property type="entry name" value="HTH_MetabolicPath_Reg"/>
</dbReference>
<dbReference type="RefSeq" id="WP_193676354.1">
    <property type="nucleotide sequence ID" value="NZ_JADDIV010000002.1"/>
</dbReference>
<dbReference type="Pfam" id="PF01614">
    <property type="entry name" value="IclR_C"/>
    <property type="match status" value="1"/>
</dbReference>
<reference evidence="6 7" key="1">
    <citation type="submission" date="2020-10" db="EMBL/GenBank/DDBJ databases">
        <title>Ramlibacter sp. HM2 16S ribosomal RNA gene Genome sequencing and assembly.</title>
        <authorList>
            <person name="Kang M."/>
        </authorList>
    </citation>
    <scope>NUCLEOTIDE SEQUENCE [LARGE SCALE GENOMIC DNA]</scope>
    <source>
        <strain evidence="6 7">HM2</strain>
    </source>
</reference>
<evidence type="ECO:0000256" key="3">
    <source>
        <dbReference type="ARBA" id="ARBA00023163"/>
    </source>
</evidence>
<dbReference type="Pfam" id="PF09339">
    <property type="entry name" value="HTH_IclR"/>
    <property type="match status" value="1"/>
</dbReference>
<comment type="caution">
    <text evidence="6">The sequence shown here is derived from an EMBL/GenBank/DDBJ whole genome shotgun (WGS) entry which is preliminary data.</text>
</comment>
<name>A0ABR9S220_9BURK</name>
<dbReference type="SUPFAM" id="SSF55781">
    <property type="entry name" value="GAF domain-like"/>
    <property type="match status" value="1"/>
</dbReference>
<dbReference type="InterPro" id="IPR014757">
    <property type="entry name" value="Tscrpt_reg_IclR_C"/>
</dbReference>
<dbReference type="Gene3D" id="1.10.10.10">
    <property type="entry name" value="Winged helix-like DNA-binding domain superfamily/Winged helix DNA-binding domain"/>
    <property type="match status" value="1"/>
</dbReference>
<dbReference type="PANTHER" id="PTHR30136">
    <property type="entry name" value="HELIX-TURN-HELIX TRANSCRIPTIONAL REGULATOR, ICLR FAMILY"/>
    <property type="match status" value="1"/>
</dbReference>